<keyword evidence="8" id="KW-0234">DNA repair</keyword>
<evidence type="ECO:0000313" key="12">
    <source>
        <dbReference type="EMBL" id="JAE03742.1"/>
    </source>
</evidence>
<keyword evidence="6" id="KW-0067">ATP-binding</keyword>
<dbReference type="AlphaFoldDB" id="A0A0A9EUH1"/>
<feature type="domain" description="Rad26/CSB-like winged helix DNA-binding" evidence="11">
    <location>
        <begin position="247"/>
        <end position="309"/>
    </location>
</feature>
<dbReference type="GO" id="GO:0008094">
    <property type="term" value="F:ATP-dependent activity, acting on DNA"/>
    <property type="evidence" value="ECO:0007669"/>
    <property type="project" value="TreeGrafter"/>
</dbReference>
<evidence type="ECO:0000256" key="6">
    <source>
        <dbReference type="ARBA" id="ARBA00022840"/>
    </source>
</evidence>
<dbReference type="CDD" id="cd22254">
    <property type="entry name" value="CSB_WHD"/>
    <property type="match status" value="1"/>
</dbReference>
<dbReference type="Pfam" id="PF25875">
    <property type="entry name" value="WHD_Rad26_CSB"/>
    <property type="match status" value="1"/>
</dbReference>
<dbReference type="GO" id="GO:0006283">
    <property type="term" value="P:transcription-coupled nucleotide-excision repair"/>
    <property type="evidence" value="ECO:0007669"/>
    <property type="project" value="TreeGrafter"/>
</dbReference>
<evidence type="ECO:0000256" key="7">
    <source>
        <dbReference type="ARBA" id="ARBA00023125"/>
    </source>
</evidence>
<evidence type="ECO:0000256" key="8">
    <source>
        <dbReference type="ARBA" id="ARBA00023204"/>
    </source>
</evidence>
<keyword evidence="3" id="KW-0547">Nucleotide-binding</keyword>
<keyword evidence="4" id="KW-0227">DNA damage</keyword>
<evidence type="ECO:0000256" key="1">
    <source>
        <dbReference type="ARBA" id="ARBA00004123"/>
    </source>
</evidence>
<proteinExistence type="inferred from homology"/>
<reference evidence="12" key="2">
    <citation type="journal article" date="2015" name="Data Brief">
        <title>Shoot transcriptome of the giant reed, Arundo donax.</title>
        <authorList>
            <person name="Barrero R.A."/>
            <person name="Guerrero F.D."/>
            <person name="Moolhuijzen P."/>
            <person name="Goolsby J.A."/>
            <person name="Tidwell J."/>
            <person name="Bellgard S.E."/>
            <person name="Bellgard M.I."/>
        </authorList>
    </citation>
    <scope>NUCLEOTIDE SEQUENCE</scope>
    <source>
        <tissue evidence="12">Shoot tissue taken approximately 20 cm above the soil surface</tissue>
    </source>
</reference>
<evidence type="ECO:0000256" key="5">
    <source>
        <dbReference type="ARBA" id="ARBA00022806"/>
    </source>
</evidence>
<dbReference type="InterPro" id="IPR050496">
    <property type="entry name" value="SNF2_RAD54_helicase_repair"/>
</dbReference>
<evidence type="ECO:0000259" key="11">
    <source>
        <dbReference type="Pfam" id="PF25875"/>
    </source>
</evidence>
<name>A0A0A9EUH1_ARUDO</name>
<organism evidence="12">
    <name type="scientific">Arundo donax</name>
    <name type="common">Giant reed</name>
    <name type="synonym">Donax arundinaceus</name>
    <dbReference type="NCBI Taxonomy" id="35708"/>
    <lineage>
        <taxon>Eukaryota</taxon>
        <taxon>Viridiplantae</taxon>
        <taxon>Streptophyta</taxon>
        <taxon>Embryophyta</taxon>
        <taxon>Tracheophyta</taxon>
        <taxon>Spermatophyta</taxon>
        <taxon>Magnoliopsida</taxon>
        <taxon>Liliopsida</taxon>
        <taxon>Poales</taxon>
        <taxon>Poaceae</taxon>
        <taxon>PACMAD clade</taxon>
        <taxon>Arundinoideae</taxon>
        <taxon>Arundineae</taxon>
        <taxon>Arundo</taxon>
    </lineage>
</organism>
<dbReference type="PANTHER" id="PTHR45629">
    <property type="entry name" value="SNF2/RAD54 FAMILY MEMBER"/>
    <property type="match status" value="1"/>
</dbReference>
<reference evidence="12" key="1">
    <citation type="submission" date="2014-09" db="EMBL/GenBank/DDBJ databases">
        <authorList>
            <person name="Magalhaes I.L.F."/>
            <person name="Oliveira U."/>
            <person name="Santos F.R."/>
            <person name="Vidigal T.H.D.A."/>
            <person name="Brescovit A.D."/>
            <person name="Santos A.J."/>
        </authorList>
    </citation>
    <scope>NUCLEOTIDE SEQUENCE</scope>
    <source>
        <tissue evidence="12">Shoot tissue taken approximately 20 cm above the soil surface</tissue>
    </source>
</reference>
<feature type="region of interest" description="Disordered" evidence="10">
    <location>
        <begin position="49"/>
        <end position="71"/>
    </location>
</feature>
<comment type="subcellular location">
    <subcellularLocation>
        <location evidence="1">Nucleus</location>
    </subcellularLocation>
</comment>
<evidence type="ECO:0000256" key="9">
    <source>
        <dbReference type="ARBA" id="ARBA00023242"/>
    </source>
</evidence>
<keyword evidence="9" id="KW-0539">Nucleus</keyword>
<keyword evidence="5" id="KW-0347">Helicase</keyword>
<keyword evidence="5" id="KW-0378">Hydrolase</keyword>
<dbReference type="EMBL" id="GBRH01194154">
    <property type="protein sequence ID" value="JAE03742.1"/>
    <property type="molecule type" value="Transcribed_RNA"/>
</dbReference>
<evidence type="ECO:0000256" key="10">
    <source>
        <dbReference type="SAM" id="MobiDB-lite"/>
    </source>
</evidence>
<accession>A0A0A9EUH1</accession>
<evidence type="ECO:0000256" key="4">
    <source>
        <dbReference type="ARBA" id="ARBA00022763"/>
    </source>
</evidence>
<evidence type="ECO:0000256" key="3">
    <source>
        <dbReference type="ARBA" id="ARBA00022741"/>
    </source>
</evidence>
<keyword evidence="7" id="KW-0238">DNA-binding</keyword>
<dbReference type="InterPro" id="IPR058951">
    <property type="entry name" value="WHD_Rad26_CSB-like"/>
</dbReference>
<comment type="similarity">
    <text evidence="2">Belongs to the SNF2/RAD54 helicase family.</text>
</comment>
<sequence>MKDLFTLQDDDRNGSTETSNIFSQLSEHVNIGVNEGQQDQVHVASALPTTSEAEPSNGGKGTVDQNSDQADEESNILKSLFDAQGIHSAINHDAIMNANDDQKLRLEAEASQVAQRAAEALRQSRMLRSRDSFAVPTWTGRSGAAGAPSSIRRKFGSTINTQLIGSSQSSESSSSRGQNLQVGALNGKALSSAELLARIRGTHEGAASDALEHQLNLGGSSNHLSSSSGNVRVSNSSNRSMIVQPEVLIRQLCTFIQQNGGSASSTSITEHFKSRIQSKDMLLFKNLLKEIATLQRGANGAMWVLKPEYE</sequence>
<evidence type="ECO:0000256" key="2">
    <source>
        <dbReference type="ARBA" id="ARBA00007025"/>
    </source>
</evidence>
<protein>
    <recommendedName>
        <fullName evidence="11">Rad26/CSB-like winged helix DNA-binding domain-containing protein</fullName>
    </recommendedName>
</protein>
<dbReference type="GO" id="GO:0005634">
    <property type="term" value="C:nucleus"/>
    <property type="evidence" value="ECO:0007669"/>
    <property type="project" value="TreeGrafter"/>
</dbReference>
<dbReference type="PANTHER" id="PTHR45629:SF7">
    <property type="entry name" value="DNA EXCISION REPAIR PROTEIN ERCC-6-RELATED"/>
    <property type="match status" value="1"/>
</dbReference>